<dbReference type="GO" id="GO:0030261">
    <property type="term" value="P:chromosome condensation"/>
    <property type="evidence" value="ECO:0007669"/>
    <property type="project" value="UniProtKB-KW"/>
</dbReference>
<dbReference type="PROSITE" id="PS00045">
    <property type="entry name" value="HISTONE_LIKE"/>
    <property type="match status" value="1"/>
</dbReference>
<dbReference type="PRINTS" id="PR01727">
    <property type="entry name" value="DNABINDINGHU"/>
</dbReference>
<evidence type="ECO:0000313" key="5">
    <source>
        <dbReference type="EMBL" id="KXK65637.1"/>
    </source>
</evidence>
<keyword evidence="3 5" id="KW-0238">DNA-binding</keyword>
<evidence type="ECO:0000256" key="1">
    <source>
        <dbReference type="ARBA" id="ARBA00010529"/>
    </source>
</evidence>
<gene>
    <name evidence="5" type="ORF">HMPREF3293_01561</name>
</gene>
<reference evidence="5 6" key="1">
    <citation type="submission" date="2016-02" db="EMBL/GenBank/DDBJ databases">
        <authorList>
            <person name="Wen L."/>
            <person name="He K."/>
            <person name="Yang H."/>
        </authorList>
    </citation>
    <scope>NUCLEOTIDE SEQUENCE [LARGE SCALE GENOMIC DNA]</scope>
    <source>
        <strain evidence="5 6">DSM 22607</strain>
    </source>
</reference>
<dbReference type="GO" id="GO:0005829">
    <property type="term" value="C:cytosol"/>
    <property type="evidence" value="ECO:0007669"/>
    <property type="project" value="TreeGrafter"/>
</dbReference>
<organism evidence="5 6">
    <name type="scientific">Christensenella minuta</name>
    <dbReference type="NCBI Taxonomy" id="626937"/>
    <lineage>
        <taxon>Bacteria</taxon>
        <taxon>Bacillati</taxon>
        <taxon>Bacillota</taxon>
        <taxon>Clostridia</taxon>
        <taxon>Christensenellales</taxon>
        <taxon>Christensenellaceae</taxon>
        <taxon>Christensenella</taxon>
    </lineage>
</organism>
<keyword evidence="2" id="KW-0226">DNA condensation</keyword>
<comment type="caution">
    <text evidence="5">The sequence shown here is derived from an EMBL/GenBank/DDBJ whole genome shotgun (WGS) entry which is preliminary data.</text>
</comment>
<evidence type="ECO:0000256" key="3">
    <source>
        <dbReference type="ARBA" id="ARBA00023125"/>
    </source>
</evidence>
<dbReference type="EMBL" id="LSZW01000060">
    <property type="protein sequence ID" value="KXK65637.1"/>
    <property type="molecule type" value="Genomic_DNA"/>
</dbReference>
<dbReference type="Pfam" id="PF00216">
    <property type="entry name" value="Bac_DNA_binding"/>
    <property type="match status" value="1"/>
</dbReference>
<dbReference type="Proteomes" id="UP000070366">
    <property type="component" value="Unassembled WGS sequence"/>
</dbReference>
<dbReference type="STRING" id="626937.HMPREF3293_01561"/>
<comment type="similarity">
    <text evidence="1 4">Belongs to the bacterial histone-like protein family.</text>
</comment>
<dbReference type="SMART" id="SM00411">
    <property type="entry name" value="BHL"/>
    <property type="match status" value="1"/>
</dbReference>
<proteinExistence type="inferred from homology"/>
<dbReference type="GO" id="GO:0003677">
    <property type="term" value="F:DNA binding"/>
    <property type="evidence" value="ECO:0007669"/>
    <property type="project" value="UniProtKB-KW"/>
</dbReference>
<dbReference type="InterPro" id="IPR020816">
    <property type="entry name" value="Histone-like_DNA-bd_CS"/>
</dbReference>
<evidence type="ECO:0000313" key="6">
    <source>
        <dbReference type="Proteomes" id="UP000070366"/>
    </source>
</evidence>
<accession>A0A136Q4R3</accession>
<evidence type="ECO:0000256" key="2">
    <source>
        <dbReference type="ARBA" id="ARBA00023067"/>
    </source>
</evidence>
<sequence length="114" mass="12732">MYTNGSFCKARRQGFRCLLKGEEQMNKKELVGKVAEKTGIMKRDVETVTDAILEEIRETLAADGKVQLMGFGAFEVRSRAARNGKNPRTGETIRMPEVKLPAFKAGKLLKDAVR</sequence>
<keyword evidence="6" id="KW-1185">Reference proteome</keyword>
<dbReference type="SUPFAM" id="SSF47729">
    <property type="entry name" value="IHF-like DNA-binding proteins"/>
    <property type="match status" value="1"/>
</dbReference>
<dbReference type="Gene3D" id="4.10.520.10">
    <property type="entry name" value="IHF-like DNA-binding proteins"/>
    <property type="match status" value="1"/>
</dbReference>
<evidence type="ECO:0000256" key="4">
    <source>
        <dbReference type="RuleBase" id="RU003939"/>
    </source>
</evidence>
<dbReference type="PANTHER" id="PTHR33175:SF3">
    <property type="entry name" value="DNA-BINDING PROTEIN HU-BETA"/>
    <property type="match status" value="1"/>
</dbReference>
<dbReference type="PANTHER" id="PTHR33175">
    <property type="entry name" value="DNA-BINDING PROTEIN HU"/>
    <property type="match status" value="1"/>
</dbReference>
<dbReference type="CDD" id="cd13831">
    <property type="entry name" value="HU"/>
    <property type="match status" value="1"/>
</dbReference>
<dbReference type="InterPro" id="IPR010992">
    <property type="entry name" value="IHF-like_DNA-bd_dom_sf"/>
</dbReference>
<dbReference type="AlphaFoldDB" id="A0A136Q4R3"/>
<dbReference type="GO" id="GO:0030527">
    <property type="term" value="F:structural constituent of chromatin"/>
    <property type="evidence" value="ECO:0007669"/>
    <property type="project" value="InterPro"/>
</dbReference>
<name>A0A136Q4R3_9FIRM</name>
<dbReference type="InterPro" id="IPR000119">
    <property type="entry name" value="Hist_DNA-bd"/>
</dbReference>
<protein>
    <submittedName>
        <fullName evidence="5">Putative DNA-binding protein HU</fullName>
    </submittedName>
</protein>